<keyword evidence="3" id="KW-0479">Metal-binding</keyword>
<comment type="cofactor">
    <cofactor evidence="3">
        <name>Zn(2+)</name>
        <dbReference type="ChEBI" id="CHEBI:29105"/>
    </cofactor>
    <text evidence="3">Binds 2 Zn(2+) ions.</text>
</comment>
<evidence type="ECO:0000256" key="4">
    <source>
        <dbReference type="RuleBase" id="RU003946"/>
    </source>
</evidence>
<dbReference type="PANTHER" id="PTHR11596:SF5">
    <property type="entry name" value="ALKALINE PHOSPHATASE"/>
    <property type="match status" value="1"/>
</dbReference>
<dbReference type="PRINTS" id="PR00113">
    <property type="entry name" value="ALKPHPHTASE"/>
</dbReference>
<feature type="binding site" evidence="3">
    <location>
        <position position="184"/>
    </location>
    <ligand>
        <name>Zn(2+)</name>
        <dbReference type="ChEBI" id="CHEBI:29105"/>
        <label>2</label>
    </ligand>
</feature>
<sequence>MMRFFYDVAIFYAGIVTTTRITHATPAAAYGHCAHRDWECDTKIPESERAFGCKDLARQLVEDEPGRNINVILGGGEQVLRAKMNESKACVRGDGQDLVWNWMQYQRAQKRKYRYVRTREQLLDEGVHPSTDFLLGLFAPNHIPYDKERSLGPYGQPSLEEMTHQAINILSRNPNGFVEGGRIDHAHHDNLAKIALEEVVAFDKAIQKGLAMTNLDDTMIVVTADHSHAFSMNGYPKRGNPIEGVGDKTPEGFAYQTLSYINGPGYTIHRTTNNMPGTNSTLQTRNTWKDLSHLGVNVTSDRTQVHLAGFWMDSETHGGEDVPVFSTGPMGHLLHGVHEQTHVPFAMAYSLCIGPYETKCRKGGGGGGDHHSKGHGHPAGKTNGGSTPSIARNNNNLWLLTTTTVFLLAISHTC</sequence>
<feature type="region of interest" description="Disordered" evidence="5">
    <location>
        <begin position="362"/>
        <end position="388"/>
    </location>
</feature>
<protein>
    <recommendedName>
        <fullName evidence="1">alkaline phosphatase</fullName>
        <ecNumber evidence="1">3.1.3.1</ecNumber>
    </recommendedName>
</protein>
<dbReference type="Pfam" id="PF00245">
    <property type="entry name" value="Alk_phosphatase"/>
    <property type="match status" value="1"/>
</dbReference>
<feature type="binding site" evidence="3">
    <location>
        <position position="188"/>
    </location>
    <ligand>
        <name>Zn(2+)</name>
        <dbReference type="ChEBI" id="CHEBI:29105"/>
        <label>2</label>
    </ligand>
</feature>
<dbReference type="GO" id="GO:0004035">
    <property type="term" value="F:alkaline phosphatase activity"/>
    <property type="evidence" value="ECO:0007669"/>
    <property type="project" value="UniProtKB-EC"/>
</dbReference>
<keyword evidence="3" id="KW-0460">Magnesium</keyword>
<dbReference type="OrthoDB" id="5818554at2759"/>
<dbReference type="STRING" id="158441.A0A226DME4"/>
<evidence type="ECO:0000256" key="1">
    <source>
        <dbReference type="ARBA" id="ARBA00012647"/>
    </source>
</evidence>
<keyword evidence="2" id="KW-0597">Phosphoprotein</keyword>
<dbReference type="EMBL" id="LNIX01000017">
    <property type="protein sequence ID" value="OXA45827.1"/>
    <property type="molecule type" value="Genomic_DNA"/>
</dbReference>
<keyword evidence="7" id="KW-1185">Reference proteome</keyword>
<evidence type="ECO:0000256" key="3">
    <source>
        <dbReference type="PIRSR" id="PIRSR601952-2"/>
    </source>
</evidence>
<proteinExistence type="inferred from homology"/>
<feature type="binding site" evidence="3">
    <location>
        <position position="317"/>
    </location>
    <ligand>
        <name>Zn(2+)</name>
        <dbReference type="ChEBI" id="CHEBI:29105"/>
        <label>2</label>
    </ligand>
</feature>
<accession>A0A226DME4</accession>
<name>A0A226DME4_FOLCA</name>
<dbReference type="SUPFAM" id="SSF53649">
    <property type="entry name" value="Alkaline phosphatase-like"/>
    <property type="match status" value="1"/>
</dbReference>
<dbReference type="InterPro" id="IPR001952">
    <property type="entry name" value="Alkaline_phosphatase"/>
</dbReference>
<dbReference type="CDD" id="cd16012">
    <property type="entry name" value="ALP"/>
    <property type="match status" value="1"/>
</dbReference>
<comment type="caution">
    <text evidence="6">The sequence shown here is derived from an EMBL/GenBank/DDBJ whole genome shotgun (WGS) entry which is preliminary data.</text>
</comment>
<evidence type="ECO:0000313" key="7">
    <source>
        <dbReference type="Proteomes" id="UP000198287"/>
    </source>
</evidence>
<feature type="binding site" evidence="3">
    <location>
        <position position="179"/>
    </location>
    <ligand>
        <name>Mg(2+)</name>
        <dbReference type="ChEBI" id="CHEBI:18420"/>
    </ligand>
</feature>
<comment type="similarity">
    <text evidence="4">Belongs to the alkaline phosphatase family.</text>
</comment>
<feature type="binding site" evidence="3">
    <location>
        <position position="23"/>
    </location>
    <ligand>
        <name>Mg(2+)</name>
        <dbReference type="ChEBI" id="CHEBI:18420"/>
    </ligand>
</feature>
<dbReference type="InterPro" id="IPR017850">
    <property type="entry name" value="Alkaline_phosphatase_core_sf"/>
</dbReference>
<organism evidence="6 7">
    <name type="scientific">Folsomia candida</name>
    <name type="common">Springtail</name>
    <dbReference type="NCBI Taxonomy" id="158441"/>
    <lineage>
        <taxon>Eukaryota</taxon>
        <taxon>Metazoa</taxon>
        <taxon>Ecdysozoa</taxon>
        <taxon>Arthropoda</taxon>
        <taxon>Hexapoda</taxon>
        <taxon>Collembola</taxon>
        <taxon>Entomobryomorpha</taxon>
        <taxon>Isotomoidea</taxon>
        <taxon>Isotomidae</taxon>
        <taxon>Proisotominae</taxon>
        <taxon>Folsomia</taxon>
    </lineage>
</organism>
<dbReference type="PANTHER" id="PTHR11596">
    <property type="entry name" value="ALKALINE PHOSPHATASE"/>
    <property type="match status" value="1"/>
</dbReference>
<evidence type="ECO:0000313" key="6">
    <source>
        <dbReference type="EMBL" id="OXA45827.1"/>
    </source>
</evidence>
<dbReference type="SMART" id="SM00098">
    <property type="entry name" value="alkPPc"/>
    <property type="match status" value="1"/>
</dbReference>
<gene>
    <name evidence="6" type="ORF">Fcan01_19683</name>
</gene>
<reference evidence="6 7" key="1">
    <citation type="submission" date="2015-12" db="EMBL/GenBank/DDBJ databases">
        <title>The genome of Folsomia candida.</title>
        <authorList>
            <person name="Faddeeva A."/>
            <person name="Derks M.F."/>
            <person name="Anvar Y."/>
            <person name="Smit S."/>
            <person name="Van Straalen N."/>
            <person name="Roelofs D."/>
        </authorList>
    </citation>
    <scope>NUCLEOTIDE SEQUENCE [LARGE SCALE GENOMIC DNA]</scope>
    <source>
        <strain evidence="6 7">VU population</strain>
        <tissue evidence="6">Whole body</tissue>
    </source>
</reference>
<dbReference type="Proteomes" id="UP000198287">
    <property type="component" value="Unassembled WGS sequence"/>
</dbReference>
<dbReference type="GO" id="GO:0046872">
    <property type="term" value="F:metal ion binding"/>
    <property type="evidence" value="ECO:0007669"/>
    <property type="project" value="UniProtKB-KW"/>
</dbReference>
<evidence type="ECO:0000256" key="2">
    <source>
        <dbReference type="ARBA" id="ARBA00022553"/>
    </source>
</evidence>
<keyword evidence="3" id="KW-0862">Zinc</keyword>
<comment type="cofactor">
    <cofactor evidence="3">
        <name>Mg(2+)</name>
        <dbReference type="ChEBI" id="CHEBI:18420"/>
    </cofactor>
    <text evidence="3">Binds 1 Mg(2+) ion.</text>
</comment>
<feature type="binding site" evidence="3">
    <location>
        <position position="25"/>
    </location>
    <ligand>
        <name>Mg(2+)</name>
        <dbReference type="ChEBI" id="CHEBI:18420"/>
    </ligand>
</feature>
<feature type="binding site" evidence="3">
    <location>
        <position position="225"/>
    </location>
    <ligand>
        <name>Zn(2+)</name>
        <dbReference type="ChEBI" id="CHEBI:29105"/>
        <label>2</label>
    </ligand>
</feature>
<feature type="binding site" evidence="3">
    <location>
        <position position="226"/>
    </location>
    <ligand>
        <name>Zn(2+)</name>
        <dbReference type="ChEBI" id="CHEBI:29105"/>
        <label>2</label>
    </ligand>
</feature>
<dbReference type="OMA" id="GVHEQTH"/>
<dbReference type="EC" id="3.1.3.1" evidence="1"/>
<evidence type="ECO:0000256" key="5">
    <source>
        <dbReference type="SAM" id="MobiDB-lite"/>
    </source>
</evidence>
<dbReference type="Gene3D" id="3.40.720.10">
    <property type="entry name" value="Alkaline Phosphatase, subunit A"/>
    <property type="match status" value="1"/>
</dbReference>
<dbReference type="AlphaFoldDB" id="A0A226DME4"/>